<accession>A0A1Q5PI63</accession>
<organism evidence="1 2">
    <name type="scientific">Pontibacter flavimaris</name>
    <dbReference type="NCBI Taxonomy" id="1797110"/>
    <lineage>
        <taxon>Bacteria</taxon>
        <taxon>Pseudomonadati</taxon>
        <taxon>Bacteroidota</taxon>
        <taxon>Cytophagia</taxon>
        <taxon>Cytophagales</taxon>
        <taxon>Hymenobacteraceae</taxon>
        <taxon>Pontibacter</taxon>
    </lineage>
</organism>
<gene>
    <name evidence="1" type="ORF">A3841_07650</name>
</gene>
<protein>
    <submittedName>
        <fullName evidence="1">Uncharacterized protein</fullName>
    </submittedName>
</protein>
<dbReference type="STRING" id="1797110.A3841_07650"/>
<dbReference type="Proteomes" id="UP000186551">
    <property type="component" value="Unassembled WGS sequence"/>
</dbReference>
<proteinExistence type="predicted"/>
<evidence type="ECO:0000313" key="2">
    <source>
        <dbReference type="Proteomes" id="UP000186551"/>
    </source>
</evidence>
<comment type="caution">
    <text evidence="1">The sequence shown here is derived from an EMBL/GenBank/DDBJ whole genome shotgun (WGS) entry which is preliminary data.</text>
</comment>
<sequence>MGMKFKSKPKHLITNTKMKNLFTFAIVALAISFTACTNEEATTETEVVETEAVEETPVVEEEVVVEDSAAVEADSTVIE</sequence>
<reference evidence="1 2" key="1">
    <citation type="submission" date="2016-03" db="EMBL/GenBank/DDBJ databases">
        <title>Genome sequence of Pontibacter sp. nov., of the family cytophagaceae, isolated from marine sediment of the Yellow Sea, China.</title>
        <authorList>
            <person name="Zhang G."/>
            <person name="Zhang R."/>
        </authorList>
    </citation>
    <scope>NUCLEOTIDE SEQUENCE [LARGE SCALE GENOMIC DNA]</scope>
    <source>
        <strain evidence="1 2">S10-8</strain>
    </source>
</reference>
<name>A0A1Q5PI63_9BACT</name>
<evidence type="ECO:0000313" key="1">
    <source>
        <dbReference type="EMBL" id="OKL41882.1"/>
    </source>
</evidence>
<dbReference type="EMBL" id="LVWA01000002">
    <property type="protein sequence ID" value="OKL41882.1"/>
    <property type="molecule type" value="Genomic_DNA"/>
</dbReference>
<keyword evidence="2" id="KW-1185">Reference proteome</keyword>
<dbReference type="AlphaFoldDB" id="A0A1Q5PI63"/>